<dbReference type="Proteomes" id="UP001064489">
    <property type="component" value="Chromosome 9"/>
</dbReference>
<evidence type="ECO:0000313" key="2">
    <source>
        <dbReference type="Proteomes" id="UP001064489"/>
    </source>
</evidence>
<keyword evidence="2" id="KW-1185">Reference proteome</keyword>
<proteinExistence type="predicted"/>
<name>A0AAD5P4F9_ACENE</name>
<organism evidence="1 2">
    <name type="scientific">Acer negundo</name>
    <name type="common">Box elder</name>
    <dbReference type="NCBI Taxonomy" id="4023"/>
    <lineage>
        <taxon>Eukaryota</taxon>
        <taxon>Viridiplantae</taxon>
        <taxon>Streptophyta</taxon>
        <taxon>Embryophyta</taxon>
        <taxon>Tracheophyta</taxon>
        <taxon>Spermatophyta</taxon>
        <taxon>Magnoliopsida</taxon>
        <taxon>eudicotyledons</taxon>
        <taxon>Gunneridae</taxon>
        <taxon>Pentapetalae</taxon>
        <taxon>rosids</taxon>
        <taxon>malvids</taxon>
        <taxon>Sapindales</taxon>
        <taxon>Sapindaceae</taxon>
        <taxon>Hippocastanoideae</taxon>
        <taxon>Acereae</taxon>
        <taxon>Acer</taxon>
    </lineage>
</organism>
<reference evidence="1" key="1">
    <citation type="journal article" date="2022" name="Plant J.">
        <title>Strategies of tolerance reflected in two North American maple genomes.</title>
        <authorList>
            <person name="McEvoy S.L."/>
            <person name="Sezen U.U."/>
            <person name="Trouern-Trend A."/>
            <person name="McMahon S.M."/>
            <person name="Schaberg P.G."/>
            <person name="Yang J."/>
            <person name="Wegrzyn J.L."/>
            <person name="Swenson N.G."/>
        </authorList>
    </citation>
    <scope>NUCLEOTIDE SEQUENCE</scope>
    <source>
        <strain evidence="1">91603</strain>
    </source>
</reference>
<protein>
    <submittedName>
        <fullName evidence="1">Uncharacterized protein</fullName>
    </submittedName>
</protein>
<comment type="caution">
    <text evidence="1">The sequence shown here is derived from an EMBL/GenBank/DDBJ whole genome shotgun (WGS) entry which is preliminary data.</text>
</comment>
<reference evidence="1" key="2">
    <citation type="submission" date="2023-02" db="EMBL/GenBank/DDBJ databases">
        <authorList>
            <person name="Swenson N.G."/>
            <person name="Wegrzyn J.L."/>
            <person name="Mcevoy S.L."/>
        </authorList>
    </citation>
    <scope>NUCLEOTIDE SEQUENCE</scope>
    <source>
        <strain evidence="1">91603</strain>
        <tissue evidence="1">Leaf</tissue>
    </source>
</reference>
<gene>
    <name evidence="1" type="ORF">LWI28_004578</name>
</gene>
<sequence length="92" mass="10428">MTLFGFAGGFRAHVGEKLLRENLGDQSRALHFFLYSNLASIQLSTIKNPFFFSLLWFCAPLYLWLFTDLCGVDQSVDKLLGCCMGNLDKIEL</sequence>
<accession>A0AAD5P4F9</accession>
<dbReference type="AlphaFoldDB" id="A0AAD5P4F9"/>
<dbReference type="EMBL" id="JAJSOW010000001">
    <property type="protein sequence ID" value="KAI9200233.1"/>
    <property type="molecule type" value="Genomic_DNA"/>
</dbReference>
<evidence type="ECO:0000313" key="1">
    <source>
        <dbReference type="EMBL" id="KAI9200233.1"/>
    </source>
</evidence>